<evidence type="ECO:0000313" key="3">
    <source>
        <dbReference type="Proteomes" id="UP000244523"/>
    </source>
</evidence>
<name>A0A2T6K9C2_9RHOB</name>
<sequence length="49" mass="5659">MLETNIPTYFIIIMLIVFAFTGWIVGKQVGYDKGYDEAKNIIPEGYEKK</sequence>
<keyword evidence="1" id="KW-0812">Transmembrane</keyword>
<protein>
    <submittedName>
        <fullName evidence="2">Uncharacterized protein</fullName>
    </submittedName>
</protein>
<comment type="caution">
    <text evidence="2">The sequence shown here is derived from an EMBL/GenBank/DDBJ whole genome shotgun (WGS) entry which is preliminary data.</text>
</comment>
<feature type="transmembrane region" description="Helical" evidence="1">
    <location>
        <begin position="6"/>
        <end position="25"/>
    </location>
</feature>
<keyword evidence="1" id="KW-0472">Membrane</keyword>
<keyword evidence="1" id="KW-1133">Transmembrane helix</keyword>
<keyword evidence="3" id="KW-1185">Reference proteome</keyword>
<evidence type="ECO:0000256" key="1">
    <source>
        <dbReference type="SAM" id="Phobius"/>
    </source>
</evidence>
<dbReference type="Proteomes" id="UP000244523">
    <property type="component" value="Unassembled WGS sequence"/>
</dbReference>
<organism evidence="2 3">
    <name type="scientific">Yoonia sediminilitoris</name>
    <dbReference type="NCBI Taxonomy" id="1286148"/>
    <lineage>
        <taxon>Bacteria</taxon>
        <taxon>Pseudomonadati</taxon>
        <taxon>Pseudomonadota</taxon>
        <taxon>Alphaproteobacteria</taxon>
        <taxon>Rhodobacterales</taxon>
        <taxon>Paracoccaceae</taxon>
        <taxon>Yoonia</taxon>
    </lineage>
</organism>
<accession>A0A2T6K9C2</accession>
<gene>
    <name evidence="2" type="ORF">C8N45_11495</name>
</gene>
<evidence type="ECO:0000313" key="2">
    <source>
        <dbReference type="EMBL" id="PUB11320.1"/>
    </source>
</evidence>
<dbReference type="EMBL" id="QBUD01000014">
    <property type="protein sequence ID" value="PUB11320.1"/>
    <property type="molecule type" value="Genomic_DNA"/>
</dbReference>
<dbReference type="AlphaFoldDB" id="A0A2T6K9C2"/>
<reference evidence="2 3" key="1">
    <citation type="submission" date="2018-04" db="EMBL/GenBank/DDBJ databases">
        <title>Genomic Encyclopedia of Archaeal and Bacterial Type Strains, Phase II (KMG-II): from individual species to whole genera.</title>
        <authorList>
            <person name="Goeker M."/>
        </authorList>
    </citation>
    <scope>NUCLEOTIDE SEQUENCE [LARGE SCALE GENOMIC DNA]</scope>
    <source>
        <strain evidence="2 3">DSM 29955</strain>
    </source>
</reference>
<proteinExistence type="predicted"/>
<dbReference type="RefSeq" id="WP_168769529.1">
    <property type="nucleotide sequence ID" value="NZ_QBUD01000014.1"/>
</dbReference>